<evidence type="ECO:0000256" key="1">
    <source>
        <dbReference type="ARBA" id="ARBA00004479"/>
    </source>
</evidence>
<comment type="subcellular location">
    <subcellularLocation>
        <location evidence="1">Membrane</location>
        <topology evidence="1">Single-pass type I membrane protein</topology>
    </subcellularLocation>
</comment>
<keyword evidence="6" id="KW-0675">Receptor</keyword>
<dbReference type="InterPro" id="IPR001611">
    <property type="entry name" value="Leu-rich_rpt"/>
</dbReference>
<dbReference type="InterPro" id="IPR032675">
    <property type="entry name" value="LRR_dom_sf"/>
</dbReference>
<dbReference type="Gene3D" id="3.80.10.10">
    <property type="entry name" value="Ribonuclease Inhibitor"/>
    <property type="match status" value="1"/>
</dbReference>
<keyword evidence="4" id="KW-1133">Transmembrane helix</keyword>
<evidence type="ECO:0000256" key="7">
    <source>
        <dbReference type="ARBA" id="ARBA00023180"/>
    </source>
</evidence>
<sequence>MLEVLNLGNNKMNDPFPFWLESLTELQILILRANGFYGPIWDPCINFSFFKLHVIDLSHNNFFGKLPSGYFQNWSAILDKNSSQSGIDWLVRNFGVNIRR</sequence>
<dbReference type="EMBL" id="PKMF04000090">
    <property type="protein sequence ID" value="KAK7851208.1"/>
    <property type="molecule type" value="Genomic_DNA"/>
</dbReference>
<keyword evidence="3" id="KW-0732">Signal</keyword>
<accession>A0AAW0LHX9</accession>
<name>A0AAW0LHX9_QUESU</name>
<organism evidence="8 9">
    <name type="scientific">Quercus suber</name>
    <name type="common">Cork oak</name>
    <dbReference type="NCBI Taxonomy" id="58331"/>
    <lineage>
        <taxon>Eukaryota</taxon>
        <taxon>Viridiplantae</taxon>
        <taxon>Streptophyta</taxon>
        <taxon>Embryophyta</taxon>
        <taxon>Tracheophyta</taxon>
        <taxon>Spermatophyta</taxon>
        <taxon>Magnoliopsida</taxon>
        <taxon>eudicotyledons</taxon>
        <taxon>Gunneridae</taxon>
        <taxon>Pentapetalae</taxon>
        <taxon>rosids</taxon>
        <taxon>fabids</taxon>
        <taxon>Fagales</taxon>
        <taxon>Fagaceae</taxon>
        <taxon>Quercus</taxon>
    </lineage>
</organism>
<evidence type="ECO:0000313" key="8">
    <source>
        <dbReference type="EMBL" id="KAK7851208.1"/>
    </source>
</evidence>
<dbReference type="Proteomes" id="UP000237347">
    <property type="component" value="Unassembled WGS sequence"/>
</dbReference>
<keyword evidence="2" id="KW-0812">Transmembrane</keyword>
<proteinExistence type="predicted"/>
<keyword evidence="5" id="KW-0472">Membrane</keyword>
<gene>
    <name evidence="8" type="primary">RLP35_3</name>
    <name evidence="8" type="ORF">CFP56_042735</name>
</gene>
<protein>
    <submittedName>
        <fullName evidence="8">Receptor-like protein 35</fullName>
    </submittedName>
</protein>
<dbReference type="Pfam" id="PF00560">
    <property type="entry name" value="LRR_1"/>
    <property type="match status" value="2"/>
</dbReference>
<dbReference type="GO" id="GO:0016020">
    <property type="term" value="C:membrane"/>
    <property type="evidence" value="ECO:0007669"/>
    <property type="project" value="UniProtKB-SubCell"/>
</dbReference>
<dbReference type="PANTHER" id="PTHR48061:SF12">
    <property type="entry name" value="DISEASE RESISTANCE LIKE PROTEIN"/>
    <property type="match status" value="1"/>
</dbReference>
<dbReference type="PANTHER" id="PTHR48061">
    <property type="entry name" value="LEUCINE-RICH REPEAT RECEPTOR PROTEIN KINASE EMS1-LIKE-RELATED"/>
    <property type="match status" value="1"/>
</dbReference>
<evidence type="ECO:0000313" key="9">
    <source>
        <dbReference type="Proteomes" id="UP000237347"/>
    </source>
</evidence>
<dbReference type="InterPro" id="IPR046956">
    <property type="entry name" value="RLP23-like"/>
</dbReference>
<keyword evidence="7" id="KW-0325">Glycoprotein</keyword>
<comment type="caution">
    <text evidence="8">The sequence shown here is derived from an EMBL/GenBank/DDBJ whole genome shotgun (WGS) entry which is preliminary data.</text>
</comment>
<evidence type="ECO:0000256" key="2">
    <source>
        <dbReference type="ARBA" id="ARBA00022692"/>
    </source>
</evidence>
<dbReference type="SUPFAM" id="SSF52058">
    <property type="entry name" value="L domain-like"/>
    <property type="match status" value="1"/>
</dbReference>
<evidence type="ECO:0000256" key="6">
    <source>
        <dbReference type="ARBA" id="ARBA00023170"/>
    </source>
</evidence>
<reference evidence="8 9" key="1">
    <citation type="journal article" date="2018" name="Sci. Data">
        <title>The draft genome sequence of cork oak.</title>
        <authorList>
            <person name="Ramos A.M."/>
            <person name="Usie A."/>
            <person name="Barbosa P."/>
            <person name="Barros P.M."/>
            <person name="Capote T."/>
            <person name="Chaves I."/>
            <person name="Simoes F."/>
            <person name="Abreu I."/>
            <person name="Carrasquinho I."/>
            <person name="Faro C."/>
            <person name="Guimaraes J.B."/>
            <person name="Mendonca D."/>
            <person name="Nobrega F."/>
            <person name="Rodrigues L."/>
            <person name="Saibo N.J.M."/>
            <person name="Varela M.C."/>
            <person name="Egas C."/>
            <person name="Matos J."/>
            <person name="Miguel C.M."/>
            <person name="Oliveira M.M."/>
            <person name="Ricardo C.P."/>
            <person name="Goncalves S."/>
        </authorList>
    </citation>
    <scope>NUCLEOTIDE SEQUENCE [LARGE SCALE GENOMIC DNA]</scope>
    <source>
        <strain evidence="9">cv. HL8</strain>
    </source>
</reference>
<dbReference type="AlphaFoldDB" id="A0AAW0LHX9"/>
<evidence type="ECO:0000256" key="4">
    <source>
        <dbReference type="ARBA" id="ARBA00022989"/>
    </source>
</evidence>
<keyword evidence="9" id="KW-1185">Reference proteome</keyword>
<evidence type="ECO:0000256" key="5">
    <source>
        <dbReference type="ARBA" id="ARBA00023136"/>
    </source>
</evidence>
<evidence type="ECO:0000256" key="3">
    <source>
        <dbReference type="ARBA" id="ARBA00022729"/>
    </source>
</evidence>